<keyword evidence="6" id="KW-1185">Reference proteome</keyword>
<dbReference type="Pfam" id="PF18998">
    <property type="entry name" value="Flg_new_2"/>
    <property type="match status" value="1"/>
</dbReference>
<organism evidence="5 6">
    <name type="scientific">Coprococcus hominis</name>
    <name type="common">ex Arizal et al. 2022</name>
    <dbReference type="NCBI Taxonomy" id="2881262"/>
    <lineage>
        <taxon>Bacteria</taxon>
        <taxon>Bacillati</taxon>
        <taxon>Bacillota</taxon>
        <taxon>Clostridia</taxon>
        <taxon>Lachnospirales</taxon>
        <taxon>Lachnospiraceae</taxon>
        <taxon>Coprococcus</taxon>
    </lineage>
</organism>
<feature type="region of interest" description="Disordered" evidence="1">
    <location>
        <begin position="516"/>
        <end position="564"/>
    </location>
</feature>
<keyword evidence="3" id="KW-0732">Signal</keyword>
<evidence type="ECO:0000256" key="2">
    <source>
        <dbReference type="SAM" id="Phobius"/>
    </source>
</evidence>
<keyword evidence="2" id="KW-0812">Transmembrane</keyword>
<feature type="domain" description="Bacterial repeat" evidence="4">
    <location>
        <begin position="310"/>
        <end position="376"/>
    </location>
</feature>
<dbReference type="EMBL" id="JAJEQT010000004">
    <property type="protein sequence ID" value="MCC2218778.1"/>
    <property type="molecule type" value="Genomic_DNA"/>
</dbReference>
<evidence type="ECO:0000256" key="3">
    <source>
        <dbReference type="SAM" id="SignalP"/>
    </source>
</evidence>
<evidence type="ECO:0000313" key="6">
    <source>
        <dbReference type="Proteomes" id="UP001198495"/>
    </source>
</evidence>
<reference evidence="5 6" key="1">
    <citation type="submission" date="2021-10" db="EMBL/GenBank/DDBJ databases">
        <title>Anaerobic single-cell dispensing facilitates the cultivation of human gut bacteria.</title>
        <authorList>
            <person name="Afrizal A."/>
        </authorList>
    </citation>
    <scope>NUCLEOTIDE SEQUENCE [LARGE SCALE GENOMIC DNA]</scope>
    <source>
        <strain evidence="5 6">CLA-AA-H212</strain>
    </source>
</reference>
<feature type="chain" id="PRO_5045207255" description="Bacterial repeat domain-containing protein" evidence="3">
    <location>
        <begin position="29"/>
        <end position="589"/>
    </location>
</feature>
<feature type="transmembrane region" description="Helical" evidence="2">
    <location>
        <begin position="564"/>
        <end position="584"/>
    </location>
</feature>
<evidence type="ECO:0000256" key="1">
    <source>
        <dbReference type="SAM" id="MobiDB-lite"/>
    </source>
</evidence>
<gene>
    <name evidence="5" type="ORF">LKD28_07005</name>
</gene>
<comment type="caution">
    <text evidence="5">The sequence shown here is derived from an EMBL/GenBank/DDBJ whole genome shotgun (WGS) entry which is preliminary data.</text>
</comment>
<dbReference type="InterPro" id="IPR044060">
    <property type="entry name" value="Bacterial_rp_domain"/>
</dbReference>
<feature type="compositionally biased region" description="Low complexity" evidence="1">
    <location>
        <begin position="517"/>
        <end position="543"/>
    </location>
</feature>
<feature type="signal peptide" evidence="3">
    <location>
        <begin position="1"/>
        <end position="28"/>
    </location>
</feature>
<name>A0ABS8FNJ1_9FIRM</name>
<dbReference type="RefSeq" id="WP_227573185.1">
    <property type="nucleotide sequence ID" value="NZ_JAJEQT010000004.1"/>
</dbReference>
<keyword evidence="2" id="KW-0472">Membrane</keyword>
<accession>A0ABS8FNJ1</accession>
<protein>
    <recommendedName>
        <fullName evidence="4">Bacterial repeat domain-containing protein</fullName>
    </recommendedName>
</protein>
<keyword evidence="2" id="KW-1133">Transmembrane helix</keyword>
<sequence>MNRKKRLLPLLMALLLIVSYLPVMRSYAAECIVRGDNHTPWNSVQDGVFTYDGGTMTITTSNGSLTGAADNVTVPENTTVTVTLFPRDGYTVQLVENGNQVTLNNNVYTVETSANQPELKFEACFTNPGGGNNPGNPNPPAGNQPICLILEGDAFKGADDTDYYHYMKSQDKNFEIYVDLDDTGNSRSQTMDNLMKEQKVSLAPESQSTYRFADSVSNARVTVMCSSGTYTITTPGTTSNGSSGERSFAVKKGESESHIQIDKNSETLTVTWAYDSDSFGADAYLEHGKAQITAIEGVSDFSTLFGGNPGDAKGGNIAVPAGKKVTIKLVPDYGYQVAGLQLNGGVTLQPDDAQTSTFTFVMGNSPVHMKGLFTKVSDTVNSNSKQIEAASIINGANAAASGNLRLTVSDAESYDTTAAQALVSGAQSAQAVDLKLDQIVSKGNGSNWENNITEFEKPVTLNLALDNYDANYDYTVVRNHNGKLTELSTTVEQGTISFETNQFSTYIIVKKSKAAGVDKPSTTPSTTTPSTTPAAPDTDVTKPAAKDTKPAKTNDTASPKTGDAMPVAGMMLVLAGSLTGYVVIRRKRR</sequence>
<evidence type="ECO:0000259" key="4">
    <source>
        <dbReference type="Pfam" id="PF18998"/>
    </source>
</evidence>
<evidence type="ECO:0000313" key="5">
    <source>
        <dbReference type="EMBL" id="MCC2218778.1"/>
    </source>
</evidence>
<proteinExistence type="predicted"/>
<dbReference type="Proteomes" id="UP001198495">
    <property type="component" value="Unassembled WGS sequence"/>
</dbReference>